<dbReference type="SUPFAM" id="SSF53300">
    <property type="entry name" value="vWA-like"/>
    <property type="match status" value="1"/>
</dbReference>
<dbReference type="InterPro" id="IPR036465">
    <property type="entry name" value="vWFA_dom_sf"/>
</dbReference>
<gene>
    <name evidence="9" type="ORF">C0Q70_10107</name>
</gene>
<dbReference type="GO" id="GO:1990904">
    <property type="term" value="C:ribonucleoprotein complex"/>
    <property type="evidence" value="ECO:0007669"/>
    <property type="project" value="UniProtKB-KW"/>
</dbReference>
<organism evidence="9 10">
    <name type="scientific">Pomacea canaliculata</name>
    <name type="common">Golden apple snail</name>
    <dbReference type="NCBI Taxonomy" id="400727"/>
    <lineage>
        <taxon>Eukaryota</taxon>
        <taxon>Metazoa</taxon>
        <taxon>Spiralia</taxon>
        <taxon>Lophotrochozoa</taxon>
        <taxon>Mollusca</taxon>
        <taxon>Gastropoda</taxon>
        <taxon>Caenogastropoda</taxon>
        <taxon>Architaenioglossa</taxon>
        <taxon>Ampullarioidea</taxon>
        <taxon>Ampullariidae</taxon>
        <taxon>Pomacea</taxon>
    </lineage>
</organism>
<dbReference type="AlphaFoldDB" id="A0A2T7PBP6"/>
<comment type="subcellular location">
    <subcellularLocation>
        <location evidence="1">Cytoplasm</location>
    </subcellularLocation>
</comment>
<dbReference type="InterPro" id="IPR008858">
    <property type="entry name" value="TROVE_dom"/>
</dbReference>
<dbReference type="InterPro" id="IPR037214">
    <property type="entry name" value="TROVE_dom_sf"/>
</dbReference>
<evidence type="ECO:0000256" key="5">
    <source>
        <dbReference type="ARBA" id="ARBA00022884"/>
    </source>
</evidence>
<proteinExistence type="inferred from homology"/>
<dbReference type="PANTHER" id="PTHR14202">
    <property type="entry name" value="60 KDA RIBONUCLEOPROTEIN SSA/RO"/>
    <property type="match status" value="1"/>
</dbReference>
<keyword evidence="6" id="KW-0687">Ribonucleoprotein</keyword>
<dbReference type="EMBL" id="PZQS01000005">
    <property type="protein sequence ID" value="PVD30832.1"/>
    <property type="molecule type" value="Genomic_DNA"/>
</dbReference>
<feature type="region of interest" description="Disordered" evidence="7">
    <location>
        <begin position="104"/>
        <end position="137"/>
    </location>
</feature>
<evidence type="ECO:0000256" key="6">
    <source>
        <dbReference type="ARBA" id="ARBA00023274"/>
    </source>
</evidence>
<reference evidence="9 10" key="1">
    <citation type="submission" date="2018-04" db="EMBL/GenBank/DDBJ databases">
        <title>The genome of golden apple snail Pomacea canaliculata provides insight into stress tolerance and invasive adaptation.</title>
        <authorList>
            <person name="Liu C."/>
            <person name="Liu B."/>
            <person name="Ren Y."/>
            <person name="Zhang Y."/>
            <person name="Wang H."/>
            <person name="Li S."/>
            <person name="Jiang F."/>
            <person name="Yin L."/>
            <person name="Zhang G."/>
            <person name="Qian W."/>
            <person name="Fan W."/>
        </authorList>
    </citation>
    <scope>NUCLEOTIDE SEQUENCE [LARGE SCALE GENOMIC DNA]</scope>
    <source>
        <strain evidence="9">SZHN2017</strain>
        <tissue evidence="9">Muscle</tissue>
    </source>
</reference>
<protein>
    <recommendedName>
        <fullName evidence="8">TROVE domain-containing protein</fullName>
    </recommendedName>
</protein>
<dbReference type="OrthoDB" id="6098064at2759"/>
<dbReference type="GO" id="GO:0005737">
    <property type="term" value="C:cytoplasm"/>
    <property type="evidence" value="ECO:0007669"/>
    <property type="project" value="UniProtKB-SubCell"/>
</dbReference>
<evidence type="ECO:0000256" key="2">
    <source>
        <dbReference type="ARBA" id="ARBA00007814"/>
    </source>
</evidence>
<dbReference type="InterPro" id="IPR056800">
    <property type="entry name" value="vWA_Ro60"/>
</dbReference>
<dbReference type="InterPro" id="IPR040322">
    <property type="entry name" value="TROVE2"/>
</dbReference>
<dbReference type="PROSITE" id="PS50988">
    <property type="entry name" value="TROVE"/>
    <property type="match status" value="1"/>
</dbReference>
<evidence type="ECO:0000313" key="10">
    <source>
        <dbReference type="Proteomes" id="UP000245119"/>
    </source>
</evidence>
<dbReference type="SUPFAM" id="SSF140864">
    <property type="entry name" value="TROVE domain-like"/>
    <property type="match status" value="1"/>
</dbReference>
<feature type="domain" description="TROVE" evidence="8">
    <location>
        <begin position="223"/>
        <end position="581"/>
    </location>
</feature>
<sequence length="754" mass="86997">MQPEEEEDDVAELAAINDRERDMVEGEKERTGEAMIRTIQRHLYPHLERPRPYPPYGIERRPGERYDMEPEDWEELHYYYNRRPPMPPAPIPRAVPDPVAMEEQVPAVSPKRKVDDDADIAMDTGEQPSSKEPKREDDGILQEILLLLKKYFFKDLPGTMSEDLVKISREKKQDILQEMLQREDELKKFSRSRRRLYYNNTYRPRDMKDSDEDSETDSGVPFGRLHEQQAKFAVSDEVRLRRVLILGSATCAKLGNTEAVDESELSVVQEMVQADRGQQVINILKDLCDRGATNRQNGLLHALAQCIRCDKPETKKLAYDAVQNICRIPTHLFKLVDTIEALGKKRDPPSTGWGRGLRRVVSDWYNKRADNPMQLAMQVTKYGSRHEWTHRDLFRLSHIKPRNDEVGFIIRYLLKGLKEAETSYLEDGYLSRHQLEKVHKYLVAVEEAKKCEDEKTTIKLIQEHRLVREHLRTEMLNSPEVWRVMLPDMPLTAMLRNLAKMTTLGLFDDNSLVNIVREKLLNAEALKKAKVHPLRILIAQRTYAKGEGFKGHLRWQPNTEIVTILDQAFYKSFTAVEPTGKRFFIALDISGSMGFTVMESQITCKEAATCLAMVMVKTEEHCELVGFHSKLIPLPQFMEEGKTLNKLMEETYNLGFGSTDCSKPMSHARKKKKDVDVFVVLTDSETNYHRIPPWRALQKYREAMNKPTAKLIVVGMTANNISIARPDDVHMLDIVGFDPDMMEVIREFVTGGLE</sequence>
<evidence type="ECO:0000256" key="1">
    <source>
        <dbReference type="ARBA" id="ARBA00004496"/>
    </source>
</evidence>
<keyword evidence="4" id="KW-0479">Metal-binding</keyword>
<keyword evidence="10" id="KW-1185">Reference proteome</keyword>
<dbReference type="Pfam" id="PF05731">
    <property type="entry name" value="TROVE"/>
    <property type="match status" value="1"/>
</dbReference>
<dbReference type="PANTHER" id="PTHR14202:SF0">
    <property type="entry name" value="RNA-BINDING PROTEIN RO60"/>
    <property type="match status" value="1"/>
</dbReference>
<evidence type="ECO:0000256" key="7">
    <source>
        <dbReference type="SAM" id="MobiDB-lite"/>
    </source>
</evidence>
<name>A0A2T7PBP6_POMCA</name>
<evidence type="ECO:0000313" key="9">
    <source>
        <dbReference type="EMBL" id="PVD30832.1"/>
    </source>
</evidence>
<dbReference type="OMA" id="CHRDIFR"/>
<keyword evidence="3" id="KW-0963">Cytoplasm</keyword>
<evidence type="ECO:0000259" key="8">
    <source>
        <dbReference type="PROSITE" id="PS50988"/>
    </source>
</evidence>
<feature type="region of interest" description="Disordered" evidence="7">
    <location>
        <begin position="200"/>
        <end position="221"/>
    </location>
</feature>
<evidence type="ECO:0000256" key="3">
    <source>
        <dbReference type="ARBA" id="ARBA00022490"/>
    </source>
</evidence>
<accession>A0A2T7PBP6</accession>
<dbReference type="Proteomes" id="UP000245119">
    <property type="component" value="Linkage Group LG5"/>
</dbReference>
<dbReference type="GO" id="GO:0003723">
    <property type="term" value="F:RNA binding"/>
    <property type="evidence" value="ECO:0007669"/>
    <property type="project" value="UniProtKB-KW"/>
</dbReference>
<dbReference type="Pfam" id="PF25045">
    <property type="entry name" value="vWA_Ro60"/>
    <property type="match status" value="1"/>
</dbReference>
<dbReference type="Gene3D" id="3.40.50.410">
    <property type="entry name" value="von Willebrand factor, type A domain"/>
    <property type="match status" value="1"/>
</dbReference>
<comment type="caution">
    <text evidence="9">The sequence shown here is derived from an EMBL/GenBank/DDBJ whole genome shotgun (WGS) entry which is preliminary data.</text>
</comment>
<comment type="similarity">
    <text evidence="2">Belongs to the Ro 60 kDa family.</text>
</comment>
<keyword evidence="5" id="KW-0694">RNA-binding</keyword>
<evidence type="ECO:0000256" key="4">
    <source>
        <dbReference type="ARBA" id="ARBA00022723"/>
    </source>
</evidence>
<dbReference type="GO" id="GO:0046872">
    <property type="term" value="F:metal ion binding"/>
    <property type="evidence" value="ECO:0007669"/>
    <property type="project" value="UniProtKB-KW"/>
</dbReference>